<gene>
    <name evidence="2" type="ORF">RR46_05387</name>
</gene>
<keyword evidence="2" id="KW-0378">Hydrolase</keyword>
<accession>A0A194Q1K2</accession>
<dbReference type="InterPro" id="IPR050266">
    <property type="entry name" value="AB_hydrolase_sf"/>
</dbReference>
<sequence length="331" mass="38478">MVRGSHASYVDQCFIKYRKRKINKMSLLEKEWFIQAPWGRICIVAWGDCLDPPVLVCHGNIDSAASFRPLISLLPKKFYYVGMELPGNGKSDPFPPGVLFSSHDFLYSIVVVVRHFRWEKFIYLAHSFGSSLGKMYTMAYPNKLSKIIELDPITVNGVMDHQNYSIWYQRSYHEYCKNYDKYNLPKEFGPKYKKEEAIAKLVKNRQLTKETAEATLDRWSEPTGDGHIRFTFDQRLKIFVHYQISEKLAKELYTNIQIPTLAFVTDVSIDRGLYKTTPFFLDEKSYPAGNYRVRFVSGYHDVHVVKPEILAPYITNFLLYGLQGLDNTSKL</sequence>
<dbReference type="Proteomes" id="UP000053268">
    <property type="component" value="Unassembled WGS sequence"/>
</dbReference>
<dbReference type="Gene3D" id="3.40.50.1820">
    <property type="entry name" value="alpha/beta hydrolase"/>
    <property type="match status" value="1"/>
</dbReference>
<dbReference type="SUPFAM" id="SSF53474">
    <property type="entry name" value="alpha/beta-Hydrolases"/>
    <property type="match status" value="1"/>
</dbReference>
<dbReference type="PANTHER" id="PTHR43798:SF33">
    <property type="entry name" value="HYDROLASE, PUTATIVE (AFU_ORTHOLOGUE AFUA_2G14860)-RELATED"/>
    <property type="match status" value="1"/>
</dbReference>
<dbReference type="InterPro" id="IPR029058">
    <property type="entry name" value="AB_hydrolase_fold"/>
</dbReference>
<name>A0A194Q1K2_PAPXU</name>
<keyword evidence="3" id="KW-1185">Reference proteome</keyword>
<evidence type="ECO:0000313" key="2">
    <source>
        <dbReference type="EMBL" id="KPI99203.1"/>
    </source>
</evidence>
<organism evidence="2 3">
    <name type="scientific">Papilio xuthus</name>
    <name type="common">Asian swallowtail butterfly</name>
    <dbReference type="NCBI Taxonomy" id="66420"/>
    <lineage>
        <taxon>Eukaryota</taxon>
        <taxon>Metazoa</taxon>
        <taxon>Ecdysozoa</taxon>
        <taxon>Arthropoda</taxon>
        <taxon>Hexapoda</taxon>
        <taxon>Insecta</taxon>
        <taxon>Pterygota</taxon>
        <taxon>Neoptera</taxon>
        <taxon>Endopterygota</taxon>
        <taxon>Lepidoptera</taxon>
        <taxon>Glossata</taxon>
        <taxon>Ditrysia</taxon>
        <taxon>Papilionoidea</taxon>
        <taxon>Papilionidae</taxon>
        <taxon>Papilioninae</taxon>
        <taxon>Papilio</taxon>
    </lineage>
</organism>
<dbReference type="GO" id="GO:0016020">
    <property type="term" value="C:membrane"/>
    <property type="evidence" value="ECO:0007669"/>
    <property type="project" value="TreeGrafter"/>
</dbReference>
<evidence type="ECO:0000313" key="3">
    <source>
        <dbReference type="Proteomes" id="UP000053268"/>
    </source>
</evidence>
<dbReference type="EMBL" id="KQ459580">
    <property type="protein sequence ID" value="KPI99203.1"/>
    <property type="molecule type" value="Genomic_DNA"/>
</dbReference>
<dbReference type="STRING" id="66420.A0A194Q1K2"/>
<evidence type="ECO:0000259" key="1">
    <source>
        <dbReference type="Pfam" id="PF00561"/>
    </source>
</evidence>
<feature type="domain" description="AB hydrolase-1" evidence="1">
    <location>
        <begin position="52"/>
        <end position="169"/>
    </location>
</feature>
<reference evidence="2 3" key="1">
    <citation type="journal article" date="2015" name="Nat. Commun.">
        <title>Outbred genome sequencing and CRISPR/Cas9 gene editing in butterflies.</title>
        <authorList>
            <person name="Li X."/>
            <person name="Fan D."/>
            <person name="Zhang W."/>
            <person name="Liu G."/>
            <person name="Zhang L."/>
            <person name="Zhao L."/>
            <person name="Fang X."/>
            <person name="Chen L."/>
            <person name="Dong Y."/>
            <person name="Chen Y."/>
            <person name="Ding Y."/>
            <person name="Zhao R."/>
            <person name="Feng M."/>
            <person name="Zhu Y."/>
            <person name="Feng Y."/>
            <person name="Jiang X."/>
            <person name="Zhu D."/>
            <person name="Xiang H."/>
            <person name="Feng X."/>
            <person name="Li S."/>
            <person name="Wang J."/>
            <person name="Zhang G."/>
            <person name="Kronforst M.R."/>
            <person name="Wang W."/>
        </authorList>
    </citation>
    <scope>NUCLEOTIDE SEQUENCE [LARGE SCALE GENOMIC DNA]</scope>
    <source>
        <strain evidence="2">Ya'a_city_454_Px</strain>
        <tissue evidence="2">Whole body</tissue>
    </source>
</reference>
<dbReference type="InterPro" id="IPR000073">
    <property type="entry name" value="AB_hydrolase_1"/>
</dbReference>
<proteinExistence type="predicted"/>
<dbReference type="AlphaFoldDB" id="A0A194Q1K2"/>
<dbReference type="PANTHER" id="PTHR43798">
    <property type="entry name" value="MONOACYLGLYCEROL LIPASE"/>
    <property type="match status" value="1"/>
</dbReference>
<dbReference type="Pfam" id="PF00561">
    <property type="entry name" value="Abhydrolase_1"/>
    <property type="match status" value="1"/>
</dbReference>
<protein>
    <submittedName>
        <fullName evidence="2">Serine hydrolase-like protein 2</fullName>
    </submittedName>
</protein>
<dbReference type="GO" id="GO:0016787">
    <property type="term" value="F:hydrolase activity"/>
    <property type="evidence" value="ECO:0007669"/>
    <property type="project" value="UniProtKB-KW"/>
</dbReference>